<sequence>MKNSLFLICILLTGCYSNYHTIGNGPNRHSTKEIYSKGKDVYFLWGLVKLGDSEPKRPEKDYLIKTGFTLGDDLISLFTLGIVSTRTTKIFISDQPLNNQESIPKIITLEDYKRLPEPTKLEAGDFVYFLKNNEVRKGRLIKIQSYRSRVQEYEGIYKRMRYLDIENYLIKKAAQ</sequence>
<keyword evidence="2" id="KW-1185">Reference proteome</keyword>
<dbReference type="PROSITE" id="PS51257">
    <property type="entry name" value="PROKAR_LIPOPROTEIN"/>
    <property type="match status" value="1"/>
</dbReference>
<reference evidence="1 2" key="2">
    <citation type="journal article" date="2012" name="Stand. Genomic Sci.">
        <title>Complete genome sequence of the aquatic bacterium Runella slithyformis type strain (LSU 4(T)).</title>
        <authorList>
            <person name="Copeland A."/>
            <person name="Zhang X."/>
            <person name="Misra M."/>
            <person name="Lapidus A."/>
            <person name="Nolan M."/>
            <person name="Lucas S."/>
            <person name="Deshpande S."/>
            <person name="Cheng J.F."/>
            <person name="Tapia R."/>
            <person name="Goodwin L.A."/>
            <person name="Pitluck S."/>
            <person name="Liolios K."/>
            <person name="Pagani I."/>
            <person name="Ivanova N."/>
            <person name="Mikhailova N."/>
            <person name="Pati A."/>
            <person name="Chen A."/>
            <person name="Palaniappan K."/>
            <person name="Land M."/>
            <person name="Hauser L."/>
            <person name="Pan C."/>
            <person name="Jeffries C.D."/>
            <person name="Detter J.C."/>
            <person name="Brambilla E.M."/>
            <person name="Rohde M."/>
            <person name="Djao O.D."/>
            <person name="Goker M."/>
            <person name="Sikorski J."/>
            <person name="Tindall B.J."/>
            <person name="Woyke T."/>
            <person name="Bristow J."/>
            <person name="Eisen J.A."/>
            <person name="Markowitz V."/>
            <person name="Hugenholtz P."/>
            <person name="Kyrpides N.C."/>
            <person name="Klenk H.P."/>
            <person name="Mavromatis K."/>
        </authorList>
    </citation>
    <scope>NUCLEOTIDE SEQUENCE [LARGE SCALE GENOMIC DNA]</scope>
    <source>
        <strain evidence="2">ATCC 29530 / DSM 19594 / LMG 11500 / NCIMB 11436 / LSU 4</strain>
    </source>
</reference>
<dbReference type="EMBL" id="CP002859">
    <property type="protein sequence ID" value="AEI47687.1"/>
    <property type="molecule type" value="Genomic_DNA"/>
</dbReference>
<evidence type="ECO:0000313" key="1">
    <source>
        <dbReference type="EMBL" id="AEI47687.1"/>
    </source>
</evidence>
<evidence type="ECO:0008006" key="3">
    <source>
        <dbReference type="Google" id="ProtNLM"/>
    </source>
</evidence>
<accession>A0A7U3ZI69</accession>
<proteinExistence type="predicted"/>
<organism evidence="1 2">
    <name type="scientific">Runella slithyformis (strain ATCC 29530 / DSM 19594 / LMG 11500 / NCIMB 11436 / LSU 4)</name>
    <dbReference type="NCBI Taxonomy" id="761193"/>
    <lineage>
        <taxon>Bacteria</taxon>
        <taxon>Pseudomonadati</taxon>
        <taxon>Bacteroidota</taxon>
        <taxon>Cytophagia</taxon>
        <taxon>Cytophagales</taxon>
        <taxon>Spirosomataceae</taxon>
        <taxon>Runella</taxon>
    </lineage>
</organism>
<dbReference type="KEGG" id="rsi:Runsl_1260"/>
<name>A0A7U3ZI69_RUNSL</name>
<protein>
    <recommendedName>
        <fullName evidence="3">Lipoprotein</fullName>
    </recommendedName>
</protein>
<dbReference type="Proteomes" id="UP000000493">
    <property type="component" value="Chromosome"/>
</dbReference>
<dbReference type="AlphaFoldDB" id="A0A7U3ZI69"/>
<gene>
    <name evidence="1" type="ordered locus">Runsl_1260</name>
</gene>
<evidence type="ECO:0000313" key="2">
    <source>
        <dbReference type="Proteomes" id="UP000000493"/>
    </source>
</evidence>
<reference evidence="2" key="1">
    <citation type="submission" date="2011-06" db="EMBL/GenBank/DDBJ databases">
        <title>The complete genome of chromosome of Runella slithyformis DSM 19594.</title>
        <authorList>
            <consortium name="US DOE Joint Genome Institute (JGI-PGF)"/>
            <person name="Lucas S."/>
            <person name="Han J."/>
            <person name="Lapidus A."/>
            <person name="Bruce D."/>
            <person name="Goodwin L."/>
            <person name="Pitluck S."/>
            <person name="Peters L."/>
            <person name="Kyrpides N."/>
            <person name="Mavromatis K."/>
            <person name="Ivanova N."/>
            <person name="Ovchinnikova G."/>
            <person name="Zhang X."/>
            <person name="Misra M."/>
            <person name="Detter J.C."/>
            <person name="Tapia R."/>
            <person name="Han C."/>
            <person name="Land M."/>
            <person name="Hauser L."/>
            <person name="Markowitz V."/>
            <person name="Cheng J.-F."/>
            <person name="Hugenholtz P."/>
            <person name="Woyke T."/>
            <person name="Wu D."/>
            <person name="Tindall B."/>
            <person name="Faehrich R."/>
            <person name="Brambilla E."/>
            <person name="Klenk H.-P."/>
            <person name="Eisen J.A."/>
        </authorList>
    </citation>
    <scope>NUCLEOTIDE SEQUENCE [LARGE SCALE GENOMIC DNA]</scope>
    <source>
        <strain evidence="2">ATCC 29530 / DSM 19594 / LMG 11500 / NCIMB 11436 / LSU 4</strain>
    </source>
</reference>
<dbReference type="RefSeq" id="WP_013927006.1">
    <property type="nucleotide sequence ID" value="NC_015703.1"/>
</dbReference>
<dbReference type="Pfam" id="PF06291">
    <property type="entry name" value="Lambda_Bor"/>
    <property type="match status" value="1"/>
</dbReference>
<dbReference type="InterPro" id="IPR010438">
    <property type="entry name" value="Lambda_Bor"/>
</dbReference>